<dbReference type="OrthoDB" id="1634875at2759"/>
<reference evidence="1 2" key="1">
    <citation type="submission" date="2019-07" db="EMBL/GenBank/DDBJ databases">
        <title>De Novo Assembly of kiwifruit Actinidia rufa.</title>
        <authorList>
            <person name="Sugita-Konishi S."/>
            <person name="Sato K."/>
            <person name="Mori E."/>
            <person name="Abe Y."/>
            <person name="Kisaki G."/>
            <person name="Hamano K."/>
            <person name="Suezawa K."/>
            <person name="Otani M."/>
            <person name="Fukuda T."/>
            <person name="Manabe T."/>
            <person name="Gomi K."/>
            <person name="Tabuchi M."/>
            <person name="Akimitsu K."/>
            <person name="Kataoka I."/>
        </authorList>
    </citation>
    <scope>NUCLEOTIDE SEQUENCE [LARGE SCALE GENOMIC DNA]</scope>
    <source>
        <strain evidence="2">cv. Fuchu</strain>
    </source>
</reference>
<keyword evidence="1" id="KW-0328">Glycosyltransferase</keyword>
<evidence type="ECO:0000313" key="2">
    <source>
        <dbReference type="Proteomes" id="UP000585474"/>
    </source>
</evidence>
<name>A0A7J0G2V8_9ERIC</name>
<dbReference type="EMBL" id="BJWL01000017">
    <property type="protein sequence ID" value="GFZ05111.1"/>
    <property type="molecule type" value="Genomic_DNA"/>
</dbReference>
<dbReference type="Proteomes" id="UP000585474">
    <property type="component" value="Unassembled WGS sequence"/>
</dbReference>
<keyword evidence="1" id="KW-0808">Transferase</keyword>
<gene>
    <name evidence="1" type="ORF">Acr_17g0006830</name>
</gene>
<protein>
    <submittedName>
        <fullName evidence="1">Alg9-like mannosyltransferase family</fullName>
    </submittedName>
</protein>
<evidence type="ECO:0000313" key="1">
    <source>
        <dbReference type="EMBL" id="GFZ05111.1"/>
    </source>
</evidence>
<sequence length="262" mass="29518">MGIATDSDKIKAQRNRNILRKAVNGTCSCCSETVNKGKQCSWRLRWRWNDGVGGTLTTLFFAQTAPKDGLSQSEVLGQPAHITSVVVDQAHSFPSRASRSECNLHDKFPLPPIPLDSNTDDVMGSVVCVGSEWHRFPSSFFIPDHVGQVQWIDDGFRGLLPLPFNSTLGGTSAAPPYFNDKNKASDEQYLLDLEKCTFLIELQLQRPYPSRGSDLSTWETVAALPYLDRELSPPMYRSFFIPYLWQQKNVFGIYKLLKRIPK</sequence>
<dbReference type="AlphaFoldDB" id="A0A7J0G2V8"/>
<organism evidence="1 2">
    <name type="scientific">Actinidia rufa</name>
    <dbReference type="NCBI Taxonomy" id="165716"/>
    <lineage>
        <taxon>Eukaryota</taxon>
        <taxon>Viridiplantae</taxon>
        <taxon>Streptophyta</taxon>
        <taxon>Embryophyta</taxon>
        <taxon>Tracheophyta</taxon>
        <taxon>Spermatophyta</taxon>
        <taxon>Magnoliopsida</taxon>
        <taxon>eudicotyledons</taxon>
        <taxon>Gunneridae</taxon>
        <taxon>Pentapetalae</taxon>
        <taxon>asterids</taxon>
        <taxon>Ericales</taxon>
        <taxon>Actinidiaceae</taxon>
        <taxon>Actinidia</taxon>
    </lineage>
</organism>
<comment type="caution">
    <text evidence="1">The sequence shown here is derived from an EMBL/GenBank/DDBJ whole genome shotgun (WGS) entry which is preliminary data.</text>
</comment>
<keyword evidence="2" id="KW-1185">Reference proteome</keyword>
<proteinExistence type="predicted"/>
<dbReference type="UniPathway" id="UPA00378"/>
<dbReference type="GO" id="GO:0016757">
    <property type="term" value="F:glycosyltransferase activity"/>
    <property type="evidence" value="ECO:0007669"/>
    <property type="project" value="UniProtKB-KW"/>
</dbReference>
<accession>A0A7J0G2V8</accession>